<evidence type="ECO:0008006" key="3">
    <source>
        <dbReference type="Google" id="ProtNLM"/>
    </source>
</evidence>
<organism evidence="1 2">
    <name type="scientific">Chionoecetes opilio</name>
    <name type="common">Atlantic snow crab</name>
    <name type="synonym">Cancer opilio</name>
    <dbReference type="NCBI Taxonomy" id="41210"/>
    <lineage>
        <taxon>Eukaryota</taxon>
        <taxon>Metazoa</taxon>
        <taxon>Ecdysozoa</taxon>
        <taxon>Arthropoda</taxon>
        <taxon>Crustacea</taxon>
        <taxon>Multicrustacea</taxon>
        <taxon>Malacostraca</taxon>
        <taxon>Eumalacostraca</taxon>
        <taxon>Eucarida</taxon>
        <taxon>Decapoda</taxon>
        <taxon>Pleocyemata</taxon>
        <taxon>Brachyura</taxon>
        <taxon>Eubrachyura</taxon>
        <taxon>Majoidea</taxon>
        <taxon>Majidae</taxon>
        <taxon>Chionoecetes</taxon>
    </lineage>
</organism>
<dbReference type="OrthoDB" id="6380091at2759"/>
<dbReference type="EMBL" id="JACEEZ010009869">
    <property type="protein sequence ID" value="KAG0722216.1"/>
    <property type="molecule type" value="Genomic_DNA"/>
</dbReference>
<protein>
    <recommendedName>
        <fullName evidence="3">HAT C-terminal dimerisation domain-containing protein</fullName>
    </recommendedName>
</protein>
<name>A0A8J4YFE1_CHIOP</name>
<dbReference type="InterPro" id="IPR012337">
    <property type="entry name" value="RNaseH-like_sf"/>
</dbReference>
<reference evidence="1" key="1">
    <citation type="submission" date="2020-07" db="EMBL/GenBank/DDBJ databases">
        <title>The High-quality genome of the commercially important snow crab, Chionoecetes opilio.</title>
        <authorList>
            <person name="Jeong J.-H."/>
            <person name="Ryu S."/>
        </authorList>
    </citation>
    <scope>NUCLEOTIDE SEQUENCE</scope>
    <source>
        <strain evidence="1">MADBK_172401_WGS</strain>
        <tissue evidence="1">Digestive gland</tissue>
    </source>
</reference>
<accession>A0A8J4YFE1</accession>
<sequence length="186" mass="21046">MVREAYIGLLLPILSVHWDSLRALKAKPLIYARPLLEYLLENPHSDKRLKCFKARFLSLSDQMDFLMATAIHTLFKLPVVRFLNPAKVTEQAVLDTSEGTSPDEDEEDDIFKAMFPALSIAAWVDVFVNNNMAIPSSAAVERLFSKGSDITRAKRASLTSNHFERLVFMKGNMDLLKMKLSPEDSE</sequence>
<keyword evidence="2" id="KW-1185">Reference proteome</keyword>
<dbReference type="SUPFAM" id="SSF53098">
    <property type="entry name" value="Ribonuclease H-like"/>
    <property type="match status" value="1"/>
</dbReference>
<comment type="caution">
    <text evidence="1">The sequence shown here is derived from an EMBL/GenBank/DDBJ whole genome shotgun (WGS) entry which is preliminary data.</text>
</comment>
<gene>
    <name evidence="1" type="ORF">GWK47_006111</name>
</gene>
<dbReference type="Proteomes" id="UP000770661">
    <property type="component" value="Unassembled WGS sequence"/>
</dbReference>
<proteinExistence type="predicted"/>
<dbReference type="AlphaFoldDB" id="A0A8J4YFE1"/>
<evidence type="ECO:0000313" key="1">
    <source>
        <dbReference type="EMBL" id="KAG0722216.1"/>
    </source>
</evidence>
<evidence type="ECO:0000313" key="2">
    <source>
        <dbReference type="Proteomes" id="UP000770661"/>
    </source>
</evidence>